<accession>H5SBH4</accession>
<keyword evidence="1" id="KW-0472">Membrane</keyword>
<feature type="transmembrane region" description="Helical" evidence="1">
    <location>
        <begin position="112"/>
        <end position="131"/>
    </location>
</feature>
<evidence type="ECO:0000313" key="2">
    <source>
        <dbReference type="EMBL" id="BAL53510.1"/>
    </source>
</evidence>
<sequence>MERKSIWSFGTREVVYSALGAALYAVLSYLTNFLQIPSAGNVSLRPGVVIPIFFGVAFGPLVGFISGFLGNILGDLLSGYGFWFWWDLGNGLMGLIPGLVAAGITSFKERQAILRAEVFAFLGVVVGMGLASLSEMWVSGADMATVIGANFIPAAVTNLVNGLILLPILMLAYEAVRARLGR</sequence>
<keyword evidence="1" id="KW-1133">Transmembrane helix</keyword>
<dbReference type="InterPro" id="IPR009825">
    <property type="entry name" value="ECF_substrate-spec-like"/>
</dbReference>
<proteinExistence type="predicted"/>
<protein>
    <submittedName>
        <fullName evidence="2">Hypothetical conserved protein</fullName>
    </submittedName>
</protein>
<dbReference type="PANTHER" id="PTHR37815">
    <property type="entry name" value="UPF0397 PROTEIN BC_2624-RELATED"/>
    <property type="match status" value="1"/>
</dbReference>
<keyword evidence="1" id="KW-0812">Transmembrane</keyword>
<feature type="transmembrane region" description="Helical" evidence="1">
    <location>
        <begin position="48"/>
        <end position="70"/>
    </location>
</feature>
<reference evidence="2" key="2">
    <citation type="journal article" date="2012" name="PLoS ONE">
        <title>A Deeply Branching Thermophilic Bacterium with an Ancient Acetyl-CoA Pathway Dominates a Subsurface Ecosystem.</title>
        <authorList>
            <person name="Takami H."/>
            <person name="Noguchi H."/>
            <person name="Takaki Y."/>
            <person name="Uchiyama I."/>
            <person name="Toyoda A."/>
            <person name="Nishi S."/>
            <person name="Chee G.-J."/>
            <person name="Arai W."/>
            <person name="Nunoura T."/>
            <person name="Itoh T."/>
            <person name="Hattori M."/>
            <person name="Takai K."/>
        </authorList>
    </citation>
    <scope>NUCLEOTIDE SEQUENCE</scope>
</reference>
<dbReference type="EMBL" id="AP011659">
    <property type="protein sequence ID" value="BAL53510.1"/>
    <property type="molecule type" value="Genomic_DNA"/>
</dbReference>
<feature type="transmembrane region" description="Helical" evidence="1">
    <location>
        <begin position="14"/>
        <end position="36"/>
    </location>
</feature>
<feature type="transmembrane region" description="Helical" evidence="1">
    <location>
        <begin position="82"/>
        <end position="105"/>
    </location>
</feature>
<reference evidence="2" key="1">
    <citation type="journal article" date="2005" name="Environ. Microbiol.">
        <title>Genetic and functional properties of uncultivated thermophilic crenarchaeotes from a subsurface gold mine as revealed by analysis of genome fragments.</title>
        <authorList>
            <person name="Nunoura T."/>
            <person name="Hirayama H."/>
            <person name="Takami H."/>
            <person name="Oida H."/>
            <person name="Nishi S."/>
            <person name="Shimamura S."/>
            <person name="Suzuki Y."/>
            <person name="Inagaki F."/>
            <person name="Takai K."/>
            <person name="Nealson K.H."/>
            <person name="Horikoshi K."/>
        </authorList>
    </citation>
    <scope>NUCLEOTIDE SEQUENCE</scope>
</reference>
<dbReference type="AlphaFoldDB" id="H5SBH4"/>
<dbReference type="PANTHER" id="PTHR37815:SF3">
    <property type="entry name" value="UPF0397 PROTEIN SPR0429"/>
    <property type="match status" value="1"/>
</dbReference>
<dbReference type="Gene3D" id="1.10.1760.20">
    <property type="match status" value="1"/>
</dbReference>
<dbReference type="GO" id="GO:0016020">
    <property type="term" value="C:membrane"/>
    <property type="evidence" value="ECO:0007669"/>
    <property type="project" value="InterPro"/>
</dbReference>
<organism evidence="2">
    <name type="scientific">uncultured Chloroflexota bacterium</name>
    <dbReference type="NCBI Taxonomy" id="166587"/>
    <lineage>
        <taxon>Bacteria</taxon>
        <taxon>Bacillati</taxon>
        <taxon>Chloroflexota</taxon>
        <taxon>environmental samples</taxon>
    </lineage>
</organism>
<name>H5SBH4_9CHLR</name>
<dbReference type="Pfam" id="PF07155">
    <property type="entry name" value="ECF-ribofla_trS"/>
    <property type="match status" value="1"/>
</dbReference>
<feature type="transmembrane region" description="Helical" evidence="1">
    <location>
        <begin position="151"/>
        <end position="173"/>
    </location>
</feature>
<gene>
    <name evidence="2" type="ORF">HGMM_F07C06C32</name>
</gene>
<evidence type="ECO:0000256" key="1">
    <source>
        <dbReference type="SAM" id="Phobius"/>
    </source>
</evidence>